<evidence type="ECO:0000313" key="1">
    <source>
        <dbReference type="EMBL" id="JAE08237.1"/>
    </source>
</evidence>
<name>A0A0A9F7B3_ARUDO</name>
<organism evidence="1">
    <name type="scientific">Arundo donax</name>
    <name type="common">Giant reed</name>
    <name type="synonym">Donax arundinaceus</name>
    <dbReference type="NCBI Taxonomy" id="35708"/>
    <lineage>
        <taxon>Eukaryota</taxon>
        <taxon>Viridiplantae</taxon>
        <taxon>Streptophyta</taxon>
        <taxon>Embryophyta</taxon>
        <taxon>Tracheophyta</taxon>
        <taxon>Spermatophyta</taxon>
        <taxon>Magnoliopsida</taxon>
        <taxon>Liliopsida</taxon>
        <taxon>Poales</taxon>
        <taxon>Poaceae</taxon>
        <taxon>PACMAD clade</taxon>
        <taxon>Arundinoideae</taxon>
        <taxon>Arundineae</taxon>
        <taxon>Arundo</taxon>
    </lineage>
</organism>
<reference evidence="1" key="1">
    <citation type="submission" date="2014-09" db="EMBL/GenBank/DDBJ databases">
        <authorList>
            <person name="Magalhaes I.L.F."/>
            <person name="Oliveira U."/>
            <person name="Santos F.R."/>
            <person name="Vidigal T.H.D.A."/>
            <person name="Brescovit A.D."/>
            <person name="Santos A.J."/>
        </authorList>
    </citation>
    <scope>NUCLEOTIDE SEQUENCE</scope>
    <source>
        <tissue evidence="1">Shoot tissue taken approximately 20 cm above the soil surface</tissue>
    </source>
</reference>
<accession>A0A0A9F7B3</accession>
<dbReference type="EMBL" id="GBRH01189659">
    <property type="protein sequence ID" value="JAE08237.1"/>
    <property type="molecule type" value="Transcribed_RNA"/>
</dbReference>
<dbReference type="AlphaFoldDB" id="A0A0A9F7B3"/>
<sequence length="21" mass="2394">MEPPAFCFFYVNSAASSMYKC</sequence>
<protein>
    <submittedName>
        <fullName evidence="1">Uncharacterized protein</fullName>
    </submittedName>
</protein>
<reference evidence="1" key="2">
    <citation type="journal article" date="2015" name="Data Brief">
        <title>Shoot transcriptome of the giant reed, Arundo donax.</title>
        <authorList>
            <person name="Barrero R.A."/>
            <person name="Guerrero F.D."/>
            <person name="Moolhuijzen P."/>
            <person name="Goolsby J.A."/>
            <person name="Tidwell J."/>
            <person name="Bellgard S.E."/>
            <person name="Bellgard M.I."/>
        </authorList>
    </citation>
    <scope>NUCLEOTIDE SEQUENCE</scope>
    <source>
        <tissue evidence="1">Shoot tissue taken approximately 20 cm above the soil surface</tissue>
    </source>
</reference>
<proteinExistence type="predicted"/>